<dbReference type="InterPro" id="IPR051259">
    <property type="entry name" value="rRNA_Methyltransferase"/>
</dbReference>
<keyword evidence="3 5" id="KW-0808">Transferase</keyword>
<evidence type="ECO:0000313" key="5">
    <source>
        <dbReference type="EMBL" id="QNN62865.1"/>
    </source>
</evidence>
<accession>A0A7G9S4U0</accession>
<dbReference type="InterPro" id="IPR013123">
    <property type="entry name" value="SpoU_subst-bd"/>
</dbReference>
<dbReference type="PANTHER" id="PTHR43191">
    <property type="entry name" value="RRNA METHYLTRANSFERASE 3"/>
    <property type="match status" value="1"/>
</dbReference>
<protein>
    <submittedName>
        <fullName evidence="5">RNA methyltransferase</fullName>
    </submittedName>
</protein>
<dbReference type="CDD" id="cd18095">
    <property type="entry name" value="SpoU-like_rRNA-MTase"/>
    <property type="match status" value="1"/>
</dbReference>
<dbReference type="GO" id="GO:0006396">
    <property type="term" value="P:RNA processing"/>
    <property type="evidence" value="ECO:0007669"/>
    <property type="project" value="InterPro"/>
</dbReference>
<dbReference type="SUPFAM" id="SSF55315">
    <property type="entry name" value="L30e-like"/>
    <property type="match status" value="1"/>
</dbReference>
<dbReference type="InterPro" id="IPR053888">
    <property type="entry name" value="MRM3-like_sub_bind"/>
</dbReference>
<keyword evidence="6" id="KW-1185">Reference proteome</keyword>
<dbReference type="Gene3D" id="3.40.1280.10">
    <property type="match status" value="1"/>
</dbReference>
<dbReference type="AlphaFoldDB" id="A0A7G9S4U0"/>
<evidence type="ECO:0000256" key="3">
    <source>
        <dbReference type="ARBA" id="ARBA00022679"/>
    </source>
</evidence>
<dbReference type="RefSeq" id="WP_187555335.1">
    <property type="nucleotide sequence ID" value="NZ_CP060716.1"/>
</dbReference>
<dbReference type="Pfam" id="PF00588">
    <property type="entry name" value="SpoU_methylase"/>
    <property type="match status" value="1"/>
</dbReference>
<dbReference type="Pfam" id="PF22435">
    <property type="entry name" value="MRM3-like_sub_bind"/>
    <property type="match status" value="1"/>
</dbReference>
<evidence type="ECO:0000256" key="1">
    <source>
        <dbReference type="ARBA" id="ARBA00007228"/>
    </source>
</evidence>
<dbReference type="KEGG" id="ldn:H9L06_00200"/>
<dbReference type="InterPro" id="IPR029064">
    <property type="entry name" value="Ribosomal_eL30-like_sf"/>
</dbReference>
<evidence type="ECO:0000313" key="6">
    <source>
        <dbReference type="Proteomes" id="UP000515934"/>
    </source>
</evidence>
<dbReference type="EMBL" id="CP060716">
    <property type="protein sequence ID" value="QNN62865.1"/>
    <property type="molecule type" value="Genomic_DNA"/>
</dbReference>
<organism evidence="5 6">
    <name type="scientific">Leucobacter denitrificans</name>
    <dbReference type="NCBI Taxonomy" id="683042"/>
    <lineage>
        <taxon>Bacteria</taxon>
        <taxon>Bacillati</taxon>
        <taxon>Actinomycetota</taxon>
        <taxon>Actinomycetes</taxon>
        <taxon>Micrococcales</taxon>
        <taxon>Microbacteriaceae</taxon>
        <taxon>Leucobacter</taxon>
    </lineage>
</organism>
<evidence type="ECO:0000256" key="2">
    <source>
        <dbReference type="ARBA" id="ARBA00022603"/>
    </source>
</evidence>
<dbReference type="GO" id="GO:0032259">
    <property type="term" value="P:methylation"/>
    <property type="evidence" value="ECO:0007669"/>
    <property type="project" value="UniProtKB-KW"/>
</dbReference>
<name>A0A7G9S4U0_9MICO</name>
<dbReference type="InterPro" id="IPR001537">
    <property type="entry name" value="SpoU_MeTrfase"/>
</dbReference>
<evidence type="ECO:0000259" key="4">
    <source>
        <dbReference type="SMART" id="SM00967"/>
    </source>
</evidence>
<dbReference type="Proteomes" id="UP000515934">
    <property type="component" value="Chromosome"/>
</dbReference>
<proteinExistence type="inferred from homology"/>
<dbReference type="GO" id="GO:0008173">
    <property type="term" value="F:RNA methyltransferase activity"/>
    <property type="evidence" value="ECO:0007669"/>
    <property type="project" value="InterPro"/>
</dbReference>
<dbReference type="SUPFAM" id="SSF75217">
    <property type="entry name" value="alpha/beta knot"/>
    <property type="match status" value="1"/>
</dbReference>
<dbReference type="Gene3D" id="3.30.1330.30">
    <property type="match status" value="1"/>
</dbReference>
<reference evidence="5 6" key="1">
    <citation type="submission" date="2020-08" db="EMBL/GenBank/DDBJ databases">
        <title>Genome sequence of Leucobacter denitrificans KACC 14055T.</title>
        <authorList>
            <person name="Hyun D.-W."/>
            <person name="Bae J.-W."/>
        </authorList>
    </citation>
    <scope>NUCLEOTIDE SEQUENCE [LARGE SCALE GENOMIC DNA]</scope>
    <source>
        <strain evidence="5 6">KACC 14055</strain>
    </source>
</reference>
<dbReference type="InterPro" id="IPR029028">
    <property type="entry name" value="Alpha/beta_knot_MTases"/>
</dbReference>
<dbReference type="InterPro" id="IPR029026">
    <property type="entry name" value="tRNA_m1G_MTases_N"/>
</dbReference>
<sequence length="267" mass="28479">MSFEILDNPKAGRVKRAAALSRKKERLESGKFLVEGPQAVRELLMHRADLIETVFATTGSESWQLEIDRLASEVEVSIERVTEDVLAAIAETVQPQGVAAVARIPETSLEHAFEGARLVAVLHEVRDPGNAGTVLRAADAAGADAVIFSGDSIDPWHPKVVRSTTGSLFHLPVVVEKSLESVLSAAREAGLETIAADVRGAELTGATDDLAGPIAWVFGNEARGLEEAHRTSIGRSLKLPIFGAAESLNLATAASVLLYETAFAQRR</sequence>
<comment type="similarity">
    <text evidence="1">Belongs to the class IV-like SAM-binding methyltransferase superfamily. RNA methyltransferase TrmH family.</text>
</comment>
<dbReference type="PANTHER" id="PTHR43191:SF2">
    <property type="entry name" value="RRNA METHYLTRANSFERASE 3, MITOCHONDRIAL"/>
    <property type="match status" value="1"/>
</dbReference>
<gene>
    <name evidence="5" type="ORF">H9L06_00200</name>
</gene>
<dbReference type="GO" id="GO:0003723">
    <property type="term" value="F:RNA binding"/>
    <property type="evidence" value="ECO:0007669"/>
    <property type="project" value="InterPro"/>
</dbReference>
<dbReference type="SMART" id="SM00967">
    <property type="entry name" value="SpoU_sub_bind"/>
    <property type="match status" value="1"/>
</dbReference>
<feature type="domain" description="RNA 2-O ribose methyltransferase substrate binding" evidence="4">
    <location>
        <begin position="33"/>
        <end position="108"/>
    </location>
</feature>
<dbReference type="GO" id="GO:0005737">
    <property type="term" value="C:cytoplasm"/>
    <property type="evidence" value="ECO:0007669"/>
    <property type="project" value="UniProtKB-ARBA"/>
</dbReference>
<keyword evidence="2 5" id="KW-0489">Methyltransferase</keyword>